<dbReference type="GO" id="GO:0030686">
    <property type="term" value="C:90S preribosome"/>
    <property type="evidence" value="ECO:0007669"/>
    <property type="project" value="TreeGrafter"/>
</dbReference>
<keyword evidence="3" id="KW-1185">Reference proteome</keyword>
<organism evidence="2 3">
    <name type="scientific">Escallonia rubra</name>
    <dbReference type="NCBI Taxonomy" id="112253"/>
    <lineage>
        <taxon>Eukaryota</taxon>
        <taxon>Viridiplantae</taxon>
        <taxon>Streptophyta</taxon>
        <taxon>Embryophyta</taxon>
        <taxon>Tracheophyta</taxon>
        <taxon>Spermatophyta</taxon>
        <taxon>Magnoliopsida</taxon>
        <taxon>eudicotyledons</taxon>
        <taxon>Gunneridae</taxon>
        <taxon>Pentapetalae</taxon>
        <taxon>asterids</taxon>
        <taxon>campanulids</taxon>
        <taxon>Escalloniales</taxon>
        <taxon>Escalloniaceae</taxon>
        <taxon>Escallonia</taxon>
    </lineage>
</organism>
<evidence type="ECO:0000313" key="3">
    <source>
        <dbReference type="Proteomes" id="UP001187471"/>
    </source>
</evidence>
<dbReference type="SMART" id="SM01362">
    <property type="entry name" value="DUF663"/>
    <property type="match status" value="1"/>
</dbReference>
<evidence type="ECO:0000259" key="1">
    <source>
        <dbReference type="SMART" id="SM01362"/>
    </source>
</evidence>
<accession>A0AA88S0G2</accession>
<proteinExistence type="predicted"/>
<gene>
    <name evidence="2" type="ORF">RJ640_026137</name>
</gene>
<dbReference type="PANTHER" id="PTHR12858">
    <property type="entry name" value="RIBOSOME BIOGENESIS PROTEIN"/>
    <property type="match status" value="1"/>
</dbReference>
<dbReference type="EMBL" id="JAVXUO010000285">
    <property type="protein sequence ID" value="KAK2993681.1"/>
    <property type="molecule type" value="Genomic_DNA"/>
</dbReference>
<dbReference type="PANTHER" id="PTHR12858:SF2">
    <property type="entry name" value="RIBOSOME BIOGENESIS PROTEIN BMS1 HOMOLOG"/>
    <property type="match status" value="1"/>
</dbReference>
<protein>
    <recommendedName>
        <fullName evidence="1">Ribosome biogenesis protein BMS1/TSR1 C-terminal domain-containing protein</fullName>
    </recommendedName>
</protein>
<dbReference type="InterPro" id="IPR039761">
    <property type="entry name" value="Bms1/Tsr1"/>
</dbReference>
<feature type="non-terminal residue" evidence="2">
    <location>
        <position position="160"/>
    </location>
</feature>
<reference evidence="2" key="1">
    <citation type="submission" date="2022-12" db="EMBL/GenBank/DDBJ databases">
        <title>Draft genome assemblies for two species of Escallonia (Escalloniales).</title>
        <authorList>
            <person name="Chanderbali A."/>
            <person name="Dervinis C."/>
            <person name="Anghel I."/>
            <person name="Soltis D."/>
            <person name="Soltis P."/>
            <person name="Zapata F."/>
        </authorList>
    </citation>
    <scope>NUCLEOTIDE SEQUENCE</scope>
    <source>
        <strain evidence="2">UCBG92.1500</strain>
        <tissue evidence="2">Leaf</tissue>
    </source>
</reference>
<comment type="caution">
    <text evidence="2">The sequence shown here is derived from an EMBL/GenBank/DDBJ whole genome shotgun (WGS) entry which is preliminary data.</text>
</comment>
<dbReference type="Pfam" id="PF04950">
    <property type="entry name" value="RIBIOP_C"/>
    <property type="match status" value="1"/>
</dbReference>
<dbReference type="Proteomes" id="UP001187471">
    <property type="component" value="Unassembled WGS sequence"/>
</dbReference>
<dbReference type="GO" id="GO:0005525">
    <property type="term" value="F:GTP binding"/>
    <property type="evidence" value="ECO:0007669"/>
    <property type="project" value="TreeGrafter"/>
</dbReference>
<dbReference type="GO" id="GO:0000462">
    <property type="term" value="P:maturation of SSU-rRNA from tricistronic rRNA transcript (SSU-rRNA, 5.8S rRNA, LSU-rRNA)"/>
    <property type="evidence" value="ECO:0007669"/>
    <property type="project" value="TreeGrafter"/>
</dbReference>
<dbReference type="InterPro" id="IPR007034">
    <property type="entry name" value="BMS1_TSR1_C"/>
</dbReference>
<dbReference type="GO" id="GO:0003924">
    <property type="term" value="F:GTPase activity"/>
    <property type="evidence" value="ECO:0007669"/>
    <property type="project" value="TreeGrafter"/>
</dbReference>
<evidence type="ECO:0000313" key="2">
    <source>
        <dbReference type="EMBL" id="KAK2993681.1"/>
    </source>
</evidence>
<dbReference type="GO" id="GO:0000479">
    <property type="term" value="P:endonucleolytic cleavage of tricistronic rRNA transcript (SSU-rRNA, 5.8S rRNA, LSU-rRNA)"/>
    <property type="evidence" value="ECO:0007669"/>
    <property type="project" value="TreeGrafter"/>
</dbReference>
<name>A0AA88S0G2_9ASTE</name>
<sequence length="160" mass="18073">ASFRITATADVLEFNHAARVVKKIKLVGYPCKIFKKTALIKDMFTSDLEIARFEGAAVRTVSGIRGQVKKAAKEEIGNQPKKMGGLPKEGIARCTFEDRILMSDIVFLRAWTQVEVPHFYNPLTTALQPRTNTWQGMKTVAELRREHNLPVPLNKDSLYK</sequence>
<feature type="domain" description="Ribosome biogenesis protein BMS1/TSR1 C-terminal" evidence="1">
    <location>
        <begin position="1"/>
        <end position="114"/>
    </location>
</feature>
<feature type="non-terminal residue" evidence="2">
    <location>
        <position position="1"/>
    </location>
</feature>
<dbReference type="AlphaFoldDB" id="A0AA88S0G2"/>
<dbReference type="GO" id="GO:0034511">
    <property type="term" value="F:U3 snoRNA binding"/>
    <property type="evidence" value="ECO:0007669"/>
    <property type="project" value="TreeGrafter"/>
</dbReference>